<evidence type="ECO:0000256" key="2">
    <source>
        <dbReference type="SAM" id="Phobius"/>
    </source>
</evidence>
<dbReference type="AlphaFoldDB" id="A0A163BQ47"/>
<feature type="region of interest" description="Disordered" evidence="1">
    <location>
        <begin position="73"/>
        <end position="96"/>
    </location>
</feature>
<evidence type="ECO:0000313" key="4">
    <source>
        <dbReference type="EMBL" id="KZM21907.1"/>
    </source>
</evidence>
<keyword evidence="3" id="KW-0732">Signal</keyword>
<feature type="compositionally biased region" description="Polar residues" evidence="1">
    <location>
        <begin position="73"/>
        <end position="89"/>
    </location>
</feature>
<keyword evidence="2" id="KW-0812">Transmembrane</keyword>
<proteinExistence type="predicted"/>
<evidence type="ECO:0000256" key="1">
    <source>
        <dbReference type="SAM" id="MobiDB-lite"/>
    </source>
</evidence>
<organism evidence="4 5">
    <name type="scientific">Didymella rabiei</name>
    <name type="common">Chickpea ascochyta blight fungus</name>
    <name type="synonym">Mycosphaerella rabiei</name>
    <dbReference type="NCBI Taxonomy" id="5454"/>
    <lineage>
        <taxon>Eukaryota</taxon>
        <taxon>Fungi</taxon>
        <taxon>Dikarya</taxon>
        <taxon>Ascomycota</taxon>
        <taxon>Pezizomycotina</taxon>
        <taxon>Dothideomycetes</taxon>
        <taxon>Pleosporomycetidae</taxon>
        <taxon>Pleosporales</taxon>
        <taxon>Pleosporineae</taxon>
        <taxon>Didymellaceae</taxon>
        <taxon>Ascochyta</taxon>
    </lineage>
</organism>
<evidence type="ECO:0000313" key="5">
    <source>
        <dbReference type="Proteomes" id="UP000076837"/>
    </source>
</evidence>
<feature type="region of interest" description="Disordered" evidence="1">
    <location>
        <begin position="166"/>
        <end position="200"/>
    </location>
</feature>
<name>A0A163BQ47_DIDRA</name>
<feature type="signal peptide" evidence="3">
    <location>
        <begin position="1"/>
        <end position="20"/>
    </location>
</feature>
<keyword evidence="2" id="KW-1133">Transmembrane helix</keyword>
<feature type="transmembrane region" description="Helical" evidence="2">
    <location>
        <begin position="39"/>
        <end position="59"/>
    </location>
</feature>
<feature type="chain" id="PRO_5043422134" evidence="3">
    <location>
        <begin position="21"/>
        <end position="252"/>
    </location>
</feature>
<comment type="caution">
    <text evidence="4">The sequence shown here is derived from an EMBL/GenBank/DDBJ whole genome shotgun (WGS) entry which is preliminary data.</text>
</comment>
<gene>
    <name evidence="4" type="ORF">ST47_g6928</name>
</gene>
<keyword evidence="2" id="KW-0472">Membrane</keyword>
<sequence>MISTLALALQLLITLRTISASPLPHHHKHAKRVTKGQDVGSGFAIAICVVILAGVFYYLGMRHERTRLWFSRRSSSATSTPVENDSTTPEGHGMKTRISCPLAVSSSAPIKPCDSPVEAPTQSLRYFELPIKEIHEMGQPSPRKPPPRASWLSLDRKPWWLRYPDDEEQKRSARTSRSKSMRSWFKSDRSTENVQVEVPSPSPVQVEVIRVGADSMKEDDKERRSDGSTLMDWAGLDYVRRIYVGRKSRVGL</sequence>
<evidence type="ECO:0000256" key="3">
    <source>
        <dbReference type="SAM" id="SignalP"/>
    </source>
</evidence>
<accession>A0A163BQ47</accession>
<dbReference type="Proteomes" id="UP000076837">
    <property type="component" value="Unassembled WGS sequence"/>
</dbReference>
<dbReference type="OrthoDB" id="3771823at2759"/>
<dbReference type="EMBL" id="JYNV01000231">
    <property type="protein sequence ID" value="KZM21907.1"/>
    <property type="molecule type" value="Genomic_DNA"/>
</dbReference>
<reference evidence="4 5" key="1">
    <citation type="journal article" date="2016" name="Sci. Rep.">
        <title>Draft genome sequencing and secretome analysis of fungal phytopathogen Ascochyta rabiei provides insight into the necrotrophic effector repertoire.</title>
        <authorList>
            <person name="Verma S."/>
            <person name="Gazara R.K."/>
            <person name="Nizam S."/>
            <person name="Parween S."/>
            <person name="Chattopadhyay D."/>
            <person name="Verma P.K."/>
        </authorList>
    </citation>
    <scope>NUCLEOTIDE SEQUENCE [LARGE SCALE GENOMIC DNA]</scope>
    <source>
        <strain evidence="4 5">ArDII</strain>
    </source>
</reference>
<protein>
    <submittedName>
        <fullName evidence="4">Uncharacterized protein</fullName>
    </submittedName>
</protein>
<keyword evidence="5" id="KW-1185">Reference proteome</keyword>